<keyword evidence="3" id="KW-1185">Reference proteome</keyword>
<evidence type="ECO:0000313" key="3">
    <source>
        <dbReference type="Proteomes" id="UP001412067"/>
    </source>
</evidence>
<sequence>MGSSNTAGGCVKDESEMEDGGADGDPSRREKSASRRFSEGEKVLAYHGPCLYEAKVKILVP</sequence>
<dbReference type="EMBL" id="JBBWWR010000020">
    <property type="protein sequence ID" value="KAK8939947.1"/>
    <property type="molecule type" value="Genomic_DNA"/>
</dbReference>
<evidence type="ECO:0000256" key="1">
    <source>
        <dbReference type="SAM" id="MobiDB-lite"/>
    </source>
</evidence>
<feature type="compositionally biased region" description="Basic and acidic residues" evidence="1">
    <location>
        <begin position="25"/>
        <end position="39"/>
    </location>
</feature>
<feature type="region of interest" description="Disordered" evidence="1">
    <location>
        <begin position="1"/>
        <end position="39"/>
    </location>
</feature>
<protein>
    <submittedName>
        <fullName evidence="2">Uncharacterized protein</fullName>
    </submittedName>
</protein>
<accession>A0ABR2LG69</accession>
<evidence type="ECO:0000313" key="2">
    <source>
        <dbReference type="EMBL" id="KAK8939947.1"/>
    </source>
</evidence>
<reference evidence="2 3" key="1">
    <citation type="journal article" date="2022" name="Nat. Plants">
        <title>Genomes of leafy and leafless Platanthera orchids illuminate the evolution of mycoheterotrophy.</title>
        <authorList>
            <person name="Li M.H."/>
            <person name="Liu K.W."/>
            <person name="Li Z."/>
            <person name="Lu H.C."/>
            <person name="Ye Q.L."/>
            <person name="Zhang D."/>
            <person name="Wang J.Y."/>
            <person name="Li Y.F."/>
            <person name="Zhong Z.M."/>
            <person name="Liu X."/>
            <person name="Yu X."/>
            <person name="Liu D.K."/>
            <person name="Tu X.D."/>
            <person name="Liu B."/>
            <person name="Hao Y."/>
            <person name="Liao X.Y."/>
            <person name="Jiang Y.T."/>
            <person name="Sun W.H."/>
            <person name="Chen J."/>
            <person name="Chen Y.Q."/>
            <person name="Ai Y."/>
            <person name="Zhai J.W."/>
            <person name="Wu S.S."/>
            <person name="Zhou Z."/>
            <person name="Hsiao Y.Y."/>
            <person name="Wu W.L."/>
            <person name="Chen Y.Y."/>
            <person name="Lin Y.F."/>
            <person name="Hsu J.L."/>
            <person name="Li C.Y."/>
            <person name="Wang Z.W."/>
            <person name="Zhao X."/>
            <person name="Zhong W.Y."/>
            <person name="Ma X.K."/>
            <person name="Ma L."/>
            <person name="Huang J."/>
            <person name="Chen G.Z."/>
            <person name="Huang M.Z."/>
            <person name="Huang L."/>
            <person name="Peng D.H."/>
            <person name="Luo Y.B."/>
            <person name="Zou S.Q."/>
            <person name="Chen S.P."/>
            <person name="Lan S."/>
            <person name="Tsai W.C."/>
            <person name="Van de Peer Y."/>
            <person name="Liu Z.J."/>
        </authorList>
    </citation>
    <scope>NUCLEOTIDE SEQUENCE [LARGE SCALE GENOMIC DNA]</scope>
    <source>
        <strain evidence="2">Lor288</strain>
    </source>
</reference>
<gene>
    <name evidence="2" type="ORF">KSP40_PGU010235</name>
</gene>
<dbReference type="Gene3D" id="2.30.30.140">
    <property type="match status" value="1"/>
</dbReference>
<name>A0ABR2LG69_9ASPA</name>
<dbReference type="Proteomes" id="UP001412067">
    <property type="component" value="Unassembled WGS sequence"/>
</dbReference>
<proteinExistence type="predicted"/>
<comment type="caution">
    <text evidence="2">The sequence shown here is derived from an EMBL/GenBank/DDBJ whole genome shotgun (WGS) entry which is preliminary data.</text>
</comment>
<organism evidence="2 3">
    <name type="scientific">Platanthera guangdongensis</name>
    <dbReference type="NCBI Taxonomy" id="2320717"/>
    <lineage>
        <taxon>Eukaryota</taxon>
        <taxon>Viridiplantae</taxon>
        <taxon>Streptophyta</taxon>
        <taxon>Embryophyta</taxon>
        <taxon>Tracheophyta</taxon>
        <taxon>Spermatophyta</taxon>
        <taxon>Magnoliopsida</taxon>
        <taxon>Liliopsida</taxon>
        <taxon>Asparagales</taxon>
        <taxon>Orchidaceae</taxon>
        <taxon>Orchidoideae</taxon>
        <taxon>Orchideae</taxon>
        <taxon>Orchidinae</taxon>
        <taxon>Platanthera</taxon>
    </lineage>
</organism>